<gene>
    <name evidence="1" type="ORF">BOO71_0012466</name>
</gene>
<dbReference type="AlphaFoldDB" id="A0A1U7NTG4"/>
<organism evidence="1 2">
    <name type="scientific">Deinococcus marmoris</name>
    <dbReference type="NCBI Taxonomy" id="249408"/>
    <lineage>
        <taxon>Bacteria</taxon>
        <taxon>Thermotogati</taxon>
        <taxon>Deinococcota</taxon>
        <taxon>Deinococci</taxon>
        <taxon>Deinococcales</taxon>
        <taxon>Deinococcaceae</taxon>
        <taxon>Deinococcus</taxon>
    </lineage>
</organism>
<protein>
    <submittedName>
        <fullName evidence="1">Uncharacterized protein</fullName>
    </submittedName>
</protein>
<dbReference type="EMBL" id="MSTI01000151">
    <property type="protein sequence ID" value="OLV16206.1"/>
    <property type="molecule type" value="Genomic_DNA"/>
</dbReference>
<name>A0A1U7NTG4_9DEIO</name>
<evidence type="ECO:0000313" key="1">
    <source>
        <dbReference type="EMBL" id="OLV16206.1"/>
    </source>
</evidence>
<keyword evidence="2" id="KW-1185">Reference proteome</keyword>
<dbReference type="Proteomes" id="UP000186607">
    <property type="component" value="Unassembled WGS sequence"/>
</dbReference>
<dbReference type="RefSeq" id="WP_075835848.1">
    <property type="nucleotide sequence ID" value="NZ_MSTI01000151.1"/>
</dbReference>
<evidence type="ECO:0000313" key="2">
    <source>
        <dbReference type="Proteomes" id="UP000186607"/>
    </source>
</evidence>
<proteinExistence type="predicted"/>
<reference evidence="1 2" key="1">
    <citation type="submission" date="2017-01" db="EMBL/GenBank/DDBJ databases">
        <title>Genome Analysis of Deinococcus marmoris KOPRI26562.</title>
        <authorList>
            <person name="Kim J.H."/>
            <person name="Oh H.-M."/>
        </authorList>
    </citation>
    <scope>NUCLEOTIDE SEQUENCE [LARGE SCALE GENOMIC DNA]</scope>
    <source>
        <strain evidence="1 2">KOPRI26562</strain>
    </source>
</reference>
<comment type="caution">
    <text evidence="1">The sequence shown here is derived from an EMBL/GenBank/DDBJ whole genome shotgun (WGS) entry which is preliminary data.</text>
</comment>
<sequence length="100" mass="10676">MRHIHLPLPAPETLGIPSSLAGSILKLGTDAAPNTSPGGANQRASPEGYVGEALFNGMWRMIVKSVTPMSRHNALESGKVSVCSLVDPGVAGRLLYRRRW</sequence>
<accession>A0A1U7NTG4</accession>